<name>W6Y0A8_COCC2</name>
<evidence type="ECO:0000313" key="3">
    <source>
        <dbReference type="Proteomes" id="UP000053841"/>
    </source>
</evidence>
<dbReference type="HOGENOM" id="CLU_2941377_0_0_1"/>
<gene>
    <name evidence="2" type="ORF">COCCADRAFT_102411</name>
</gene>
<proteinExistence type="predicted"/>
<feature type="region of interest" description="Disordered" evidence="1">
    <location>
        <begin position="1"/>
        <end position="36"/>
    </location>
</feature>
<evidence type="ECO:0000313" key="2">
    <source>
        <dbReference type="EMBL" id="EUC31015.1"/>
    </source>
</evidence>
<sequence length="60" mass="6279">MSISGRRSASRWANGVAGTPPAPDGAWIPKGQQSGLPGARGNGMWVCVVGARVRVRIQYS</sequence>
<dbReference type="GeneID" id="19142556"/>
<dbReference type="EMBL" id="KI964679">
    <property type="protein sequence ID" value="EUC31015.1"/>
    <property type="molecule type" value="Genomic_DNA"/>
</dbReference>
<protein>
    <submittedName>
        <fullName evidence="2">Uncharacterized protein</fullName>
    </submittedName>
</protein>
<dbReference type="KEGG" id="bze:COCCADRAFT_102411"/>
<accession>W6Y0A8</accession>
<dbReference type="Proteomes" id="UP000053841">
    <property type="component" value="Unassembled WGS sequence"/>
</dbReference>
<keyword evidence="3" id="KW-1185">Reference proteome</keyword>
<reference evidence="2 3" key="1">
    <citation type="journal article" date="2013" name="PLoS Genet.">
        <title>Comparative genome structure, secondary metabolite, and effector coding capacity across Cochliobolus pathogens.</title>
        <authorList>
            <person name="Condon B.J."/>
            <person name="Leng Y."/>
            <person name="Wu D."/>
            <person name="Bushley K.E."/>
            <person name="Ohm R.A."/>
            <person name="Otillar R."/>
            <person name="Martin J."/>
            <person name="Schackwitz W."/>
            <person name="Grimwood J."/>
            <person name="MohdZainudin N."/>
            <person name="Xue C."/>
            <person name="Wang R."/>
            <person name="Manning V.A."/>
            <person name="Dhillon B."/>
            <person name="Tu Z.J."/>
            <person name="Steffenson B.J."/>
            <person name="Salamov A."/>
            <person name="Sun H."/>
            <person name="Lowry S."/>
            <person name="LaButti K."/>
            <person name="Han J."/>
            <person name="Copeland A."/>
            <person name="Lindquist E."/>
            <person name="Barry K."/>
            <person name="Schmutz J."/>
            <person name="Baker S.E."/>
            <person name="Ciuffetti L.M."/>
            <person name="Grigoriev I.V."/>
            <person name="Zhong S."/>
            <person name="Turgeon B.G."/>
        </authorList>
    </citation>
    <scope>NUCLEOTIDE SEQUENCE [LARGE SCALE GENOMIC DNA]</scope>
    <source>
        <strain evidence="2 3">26-R-13</strain>
    </source>
</reference>
<dbReference type="RefSeq" id="XP_007714694.1">
    <property type="nucleotide sequence ID" value="XM_007716504.1"/>
</dbReference>
<evidence type="ECO:0000256" key="1">
    <source>
        <dbReference type="SAM" id="MobiDB-lite"/>
    </source>
</evidence>
<organism evidence="2 3">
    <name type="scientific">Cochliobolus carbonum (strain 26-R-13)</name>
    <name type="common">Maize leaf spot fungus</name>
    <name type="synonym">Bipolaris zeicola</name>
    <dbReference type="NCBI Taxonomy" id="930089"/>
    <lineage>
        <taxon>Eukaryota</taxon>
        <taxon>Fungi</taxon>
        <taxon>Dikarya</taxon>
        <taxon>Ascomycota</taxon>
        <taxon>Pezizomycotina</taxon>
        <taxon>Dothideomycetes</taxon>
        <taxon>Pleosporomycetidae</taxon>
        <taxon>Pleosporales</taxon>
        <taxon>Pleosporineae</taxon>
        <taxon>Pleosporaceae</taxon>
        <taxon>Bipolaris</taxon>
    </lineage>
</organism>
<dbReference type="AlphaFoldDB" id="W6Y0A8"/>